<dbReference type="HOGENOM" id="CLU_030831_2_0_1"/>
<proteinExistence type="predicted"/>
<dbReference type="EMBL" id="DS268585">
    <property type="protein sequence ID" value="EFO91959.1"/>
    <property type="molecule type" value="Genomic_DNA"/>
</dbReference>
<dbReference type="InterPro" id="IPR040161">
    <property type="entry name" value="FB224"/>
</dbReference>
<dbReference type="Proteomes" id="UP000008281">
    <property type="component" value="Unassembled WGS sequence"/>
</dbReference>
<sequence length="441" mass="51744">MNSLNSPGELRRLIVYDISQWKTIDKSFKIYEKLCKVLGNEAISYENYEYWFNRYLKENYYSPYKSSAPWFLDSAVCILADVVDKKSLESSYRDLCDAFGNDKISKEDHANCYEHYGVEAHRHALIMSERSVNTTLPDTYNDHDLTFSNFPFDVIAEIVDKCDLKSYLNLRNVSHSLRTIVDKRPPPCTDIEIVCRYDCILVMADKEILVHSGLVELNHSRTCSLDYIEKRVFRELEFVLKNPKLRLKSFRFDFQNHSMFFDMNASPRNYKENCWKLLNSLNHEILVERCIIKMEDEKAERRILRCLKPGTLEKLEIENWLRVKEINRIARMDQWKQAKHVKFHGLITLSVEHLFHFSTFEVNFESISTSNLVRLCDNLSKSINFVSCTIETVHLLDNDAIKNALNLRPSDSPNKYYIPNSNLTVQFSAGYDAKEISIRKL</sequence>
<evidence type="ECO:0000259" key="1">
    <source>
        <dbReference type="PROSITE" id="PS50181"/>
    </source>
</evidence>
<dbReference type="OrthoDB" id="10672783at2759"/>
<dbReference type="InterPro" id="IPR041426">
    <property type="entry name" value="Mos1_HTH"/>
</dbReference>
<gene>
    <name evidence="2" type="ORF">CRE_11436</name>
</gene>
<dbReference type="AlphaFoldDB" id="E3NBG7"/>
<evidence type="ECO:0000313" key="2">
    <source>
        <dbReference type="EMBL" id="EFO91959.1"/>
    </source>
</evidence>
<feature type="domain" description="F-box" evidence="1">
    <location>
        <begin position="144"/>
        <end position="183"/>
    </location>
</feature>
<dbReference type="STRING" id="31234.E3NBG7"/>
<dbReference type="InterPro" id="IPR001810">
    <property type="entry name" value="F-box_dom"/>
</dbReference>
<dbReference type="Pfam" id="PF01827">
    <property type="entry name" value="FTH"/>
    <property type="match status" value="1"/>
</dbReference>
<evidence type="ECO:0000313" key="3">
    <source>
        <dbReference type="Proteomes" id="UP000008281"/>
    </source>
</evidence>
<dbReference type="InParanoid" id="E3NBG7"/>
<reference evidence="2" key="1">
    <citation type="submission" date="2007-07" db="EMBL/GenBank/DDBJ databases">
        <title>PCAP assembly of the Caenorhabditis remanei genome.</title>
        <authorList>
            <consortium name="The Caenorhabditis remanei Sequencing Consortium"/>
            <person name="Wilson R.K."/>
        </authorList>
    </citation>
    <scope>NUCLEOTIDE SEQUENCE [LARGE SCALE GENOMIC DNA]</scope>
    <source>
        <strain evidence="2">PB4641</strain>
    </source>
</reference>
<dbReference type="GO" id="GO:0045087">
    <property type="term" value="P:innate immune response"/>
    <property type="evidence" value="ECO:0007669"/>
    <property type="project" value="TreeGrafter"/>
</dbReference>
<dbReference type="SMART" id="SM00256">
    <property type="entry name" value="FBOX"/>
    <property type="match status" value="1"/>
</dbReference>
<dbReference type="CDD" id="cd22150">
    <property type="entry name" value="F-box_CeFBXA-like"/>
    <property type="match status" value="1"/>
</dbReference>
<dbReference type="InterPro" id="IPR002900">
    <property type="entry name" value="DUF38/FTH_CAE_spp"/>
</dbReference>
<dbReference type="PANTHER" id="PTHR23015:SF4">
    <property type="entry name" value="DUF38 DOMAIN-CONTAINING PROTEIN-RELATED"/>
    <property type="match status" value="1"/>
</dbReference>
<organism evidence="3">
    <name type="scientific">Caenorhabditis remanei</name>
    <name type="common">Caenorhabditis vulgaris</name>
    <dbReference type="NCBI Taxonomy" id="31234"/>
    <lineage>
        <taxon>Eukaryota</taxon>
        <taxon>Metazoa</taxon>
        <taxon>Ecdysozoa</taxon>
        <taxon>Nematoda</taxon>
        <taxon>Chromadorea</taxon>
        <taxon>Rhabditida</taxon>
        <taxon>Rhabditina</taxon>
        <taxon>Rhabditomorpha</taxon>
        <taxon>Rhabditoidea</taxon>
        <taxon>Rhabditidae</taxon>
        <taxon>Peloderinae</taxon>
        <taxon>Caenorhabditis</taxon>
    </lineage>
</organism>
<accession>E3NBG7</accession>
<dbReference type="PANTHER" id="PTHR23015">
    <property type="entry name" value="UNCHARACTERIZED C.ELEGANS PROTEIN"/>
    <property type="match status" value="1"/>
</dbReference>
<protein>
    <recommendedName>
        <fullName evidence="1">F-box domain-containing protein</fullName>
    </recommendedName>
</protein>
<dbReference type="Pfam" id="PF00646">
    <property type="entry name" value="F-box"/>
    <property type="match status" value="1"/>
</dbReference>
<dbReference type="PROSITE" id="PS50181">
    <property type="entry name" value="FBOX"/>
    <property type="match status" value="1"/>
</dbReference>
<name>E3NBG7_CAERE</name>
<dbReference type="Pfam" id="PF17906">
    <property type="entry name" value="HTH_48"/>
    <property type="match status" value="1"/>
</dbReference>
<dbReference type="eggNOG" id="ENOG502TK37">
    <property type="taxonomic scope" value="Eukaryota"/>
</dbReference>
<dbReference type="FunCoup" id="E3NBG7">
    <property type="interactions" value="2010"/>
</dbReference>
<keyword evidence="3" id="KW-1185">Reference proteome</keyword>